<keyword evidence="5 8" id="KW-1133">Transmembrane helix</keyword>
<evidence type="ECO:0000256" key="3">
    <source>
        <dbReference type="ARBA" id="ARBA00022679"/>
    </source>
</evidence>
<keyword evidence="4 8" id="KW-0812">Transmembrane</keyword>
<feature type="transmembrane region" description="Helical" evidence="8">
    <location>
        <begin position="904"/>
        <end position="924"/>
    </location>
</feature>
<dbReference type="PANTHER" id="PTHR43867:SF2">
    <property type="entry name" value="CELLULOSE SYNTHASE CATALYTIC SUBUNIT A [UDP-FORMING]"/>
    <property type="match status" value="1"/>
</dbReference>
<feature type="transmembrane region" description="Helical" evidence="8">
    <location>
        <begin position="782"/>
        <end position="801"/>
    </location>
</feature>
<evidence type="ECO:0000256" key="1">
    <source>
        <dbReference type="ARBA" id="ARBA00004141"/>
    </source>
</evidence>
<evidence type="ECO:0000259" key="9">
    <source>
        <dbReference type="Pfam" id="PF13231"/>
    </source>
</evidence>
<dbReference type="RefSeq" id="WP_129892561.1">
    <property type="nucleotide sequence ID" value="NZ_CP035758.1"/>
</dbReference>
<evidence type="ECO:0000256" key="5">
    <source>
        <dbReference type="ARBA" id="ARBA00022989"/>
    </source>
</evidence>
<dbReference type="SUPFAM" id="SSF53448">
    <property type="entry name" value="Nucleotide-diphospho-sugar transferases"/>
    <property type="match status" value="1"/>
</dbReference>
<feature type="domain" description="Glycosyltransferase RgtA/B/C/D-like" evidence="9">
    <location>
        <begin position="683"/>
        <end position="824"/>
    </location>
</feature>
<accession>A0A4P6K1F6</accession>
<feature type="transmembrane region" description="Helical" evidence="8">
    <location>
        <begin position="969"/>
        <end position="990"/>
    </location>
</feature>
<dbReference type="Pfam" id="PF13231">
    <property type="entry name" value="PMT_2"/>
    <property type="match status" value="1"/>
</dbReference>
<gene>
    <name evidence="10" type="ORF">EPA93_38235</name>
</gene>
<keyword evidence="6 8" id="KW-0472">Membrane</keyword>
<proteinExistence type="predicted"/>
<dbReference type="PANTHER" id="PTHR43867">
    <property type="entry name" value="CELLULOSE SYNTHASE CATALYTIC SUBUNIT A [UDP-FORMING]"/>
    <property type="match status" value="1"/>
</dbReference>
<keyword evidence="11" id="KW-1185">Reference proteome</keyword>
<organism evidence="10 11">
    <name type="scientific">Ktedonosporobacter rubrisoli</name>
    <dbReference type="NCBI Taxonomy" id="2509675"/>
    <lineage>
        <taxon>Bacteria</taxon>
        <taxon>Bacillati</taxon>
        <taxon>Chloroflexota</taxon>
        <taxon>Ktedonobacteria</taxon>
        <taxon>Ktedonobacterales</taxon>
        <taxon>Ktedonosporobacteraceae</taxon>
        <taxon>Ktedonosporobacter</taxon>
    </lineage>
</organism>
<dbReference type="AlphaFoldDB" id="A0A4P6K1F6"/>
<feature type="transmembrane region" description="Helical" evidence="8">
    <location>
        <begin position="605"/>
        <end position="626"/>
    </location>
</feature>
<keyword evidence="2" id="KW-0328">Glycosyltransferase</keyword>
<feature type="transmembrane region" description="Helical" evidence="8">
    <location>
        <begin position="109"/>
        <end position="131"/>
    </location>
</feature>
<feature type="transmembrane region" description="Helical" evidence="8">
    <location>
        <begin position="454"/>
        <end position="475"/>
    </location>
</feature>
<dbReference type="InterPro" id="IPR038731">
    <property type="entry name" value="RgtA/B/C-like"/>
</dbReference>
<feature type="transmembrane region" description="Helical" evidence="8">
    <location>
        <begin position="408"/>
        <end position="438"/>
    </location>
</feature>
<comment type="subcellular location">
    <subcellularLocation>
        <location evidence="1">Membrane</location>
        <topology evidence="1">Multi-pass membrane protein</topology>
    </subcellularLocation>
</comment>
<feature type="transmembrane region" description="Helical" evidence="8">
    <location>
        <begin position="678"/>
        <end position="701"/>
    </location>
</feature>
<dbReference type="InterPro" id="IPR029044">
    <property type="entry name" value="Nucleotide-diphossugar_trans"/>
</dbReference>
<dbReference type="OrthoDB" id="9768769at2"/>
<dbReference type="KEGG" id="kbs:EPA93_38235"/>
<evidence type="ECO:0000256" key="8">
    <source>
        <dbReference type="SAM" id="Phobius"/>
    </source>
</evidence>
<dbReference type="CDD" id="cd06427">
    <property type="entry name" value="CESA_like_2"/>
    <property type="match status" value="1"/>
</dbReference>
<feature type="coiled-coil region" evidence="7">
    <location>
        <begin position="33"/>
        <end position="60"/>
    </location>
</feature>
<dbReference type="GO" id="GO:0016020">
    <property type="term" value="C:membrane"/>
    <property type="evidence" value="ECO:0007669"/>
    <property type="project" value="UniProtKB-SubCell"/>
</dbReference>
<dbReference type="EMBL" id="CP035758">
    <property type="protein sequence ID" value="QBD81500.1"/>
    <property type="molecule type" value="Genomic_DNA"/>
</dbReference>
<dbReference type="InterPro" id="IPR050321">
    <property type="entry name" value="Glycosyltr_2/OpgH_subfam"/>
</dbReference>
<dbReference type="Gene3D" id="3.90.550.10">
    <property type="entry name" value="Spore Coat Polysaccharide Biosynthesis Protein SpsA, Chain A"/>
    <property type="match status" value="1"/>
</dbReference>
<evidence type="ECO:0000313" key="11">
    <source>
        <dbReference type="Proteomes" id="UP000290365"/>
    </source>
</evidence>
<protein>
    <submittedName>
        <fullName evidence="10">Glycosyltransferase</fullName>
    </submittedName>
</protein>
<evidence type="ECO:0000256" key="7">
    <source>
        <dbReference type="SAM" id="Coils"/>
    </source>
</evidence>
<evidence type="ECO:0000256" key="6">
    <source>
        <dbReference type="ARBA" id="ARBA00023136"/>
    </source>
</evidence>
<keyword evidence="7" id="KW-0175">Coiled coil</keyword>
<keyword evidence="3 10" id="KW-0808">Transferase</keyword>
<feature type="transmembrane region" description="Helical" evidence="8">
    <location>
        <begin position="713"/>
        <end position="730"/>
    </location>
</feature>
<feature type="transmembrane region" description="Helical" evidence="8">
    <location>
        <begin position="944"/>
        <end position="962"/>
    </location>
</feature>
<dbReference type="Pfam" id="PF13641">
    <property type="entry name" value="Glyco_tranf_2_3"/>
    <property type="match status" value="1"/>
</dbReference>
<dbReference type="GO" id="GO:0016757">
    <property type="term" value="F:glycosyltransferase activity"/>
    <property type="evidence" value="ECO:0007669"/>
    <property type="project" value="UniProtKB-KW"/>
</dbReference>
<dbReference type="Proteomes" id="UP000290365">
    <property type="component" value="Chromosome"/>
</dbReference>
<evidence type="ECO:0000256" key="4">
    <source>
        <dbReference type="ARBA" id="ARBA00022692"/>
    </source>
</evidence>
<feature type="transmembrane region" description="Helical" evidence="8">
    <location>
        <begin position="878"/>
        <end position="897"/>
    </location>
</feature>
<evidence type="ECO:0000313" key="10">
    <source>
        <dbReference type="EMBL" id="QBD81500.1"/>
    </source>
</evidence>
<evidence type="ECO:0000256" key="2">
    <source>
        <dbReference type="ARBA" id="ARBA00022676"/>
    </source>
</evidence>
<reference evidence="10 11" key="1">
    <citation type="submission" date="2019-01" db="EMBL/GenBank/DDBJ databases">
        <title>Ktedonosporobacter rubrisoli SCAWS-G2.</title>
        <authorList>
            <person name="Huang Y."/>
            <person name="Yan B."/>
        </authorList>
    </citation>
    <scope>NUCLEOTIDE SEQUENCE [LARGE SCALE GENOMIC DNA]</scope>
    <source>
        <strain evidence="10 11">SCAWS-G2</strain>
    </source>
</reference>
<sequence>MKIYQDAKHRVEVKAMAQRAWQRSFKLYVHWLAGQAQAEKQVVEQELQTYRQQVAQVSNSPHYASSPFAPLWPDLSAVYTLSRKQILFLTLSALGALLGVLTWRLPTAIFATGTITFFYAMNLILSMLMICKASCNIEEEQIDDTLVAQLPETDWPYYTILCPLYRESLIVPQFISAMRNLDYPLEKLQVLLLTEADDHETREALRSLTLPAQFQVLTVPNGQPRTKPRACNYGLLHARGRYTVIYDAEDIPDPLQLKKAVLTFANHTTDVVCVQARLDCYNSTQNLLTRCYTAEYAMWFSLILPGLQKLGFAVPLGGTSNHFRTAVLRALGGWDAYNVTEDCDLGLRMARCRLRTVMLDSSTGEEATSQVKNWVRQRSRWIKGYIQTYLVHMRHPWEMLRQLRLAELFSLQLIIGSSVGLLFITPLMWLLLAIYIIFKPAVEGFYHLIFPAPIFYPAAACFVFGNFYYIFLYLLGCIRREHYHLLPWLLGVPCYWALNWIAAALALYELFCKPHFWQKTCHGMHLQKTTRMSSAQLKWAAAREMQLTEKARGVLHRSGQQEERESALPSVMNALYKIHTQPLPALSPVQKQAQRQRQRCGVRDIWFVLVLALACMASITACIYYATRHQILLYADAYSHLRIARSVFDSATPGLAQLGDIWLPLPHVLMFPFIWNDYLWHSGLAGSFVSMGCYVCTTLYVYLGARRLIGNRILSALGAALFALNPDILYLQSTPLSELVCICTSTMACYYMLAWIQEERPLWLMCSAAGTFLATLSRYDGWALFFVLLALVIIVGWHKGYSLVRIRGLATLFVLLGGSGMLYWLIWNKLISGDFLAFQHSQFSSQAQQAGLIRQGVISTYHNLWQALKVYTLTAEQTTGLLVFVLAVCALLWYCLAHRRSSSSLALLTFASPFAFYVLALYSGQAAIYVPGASPLHKIPFYNVRYGSAMVVPAALALTTLLQSLWERLRLLGLPALQMICVLVLLQPLLVAAQGVISLQDGQYGLACQPAGAVTLYLAQHYSGGKILEDVGAVHIPDVGMHFSNIIYDGSQQFWPTALHHPEKTAAWVILQKHNSNDRVAHSLLGNTVSLAAYSLVAWEPSGLQLYLRKGQPLPPLHPMSSSLLRDHRLCHNG</sequence>
<name>A0A4P6K1F6_KTERU</name>
<feature type="transmembrane region" description="Helical" evidence="8">
    <location>
        <begin position="808"/>
        <end position="826"/>
    </location>
</feature>
<feature type="transmembrane region" description="Helical" evidence="8">
    <location>
        <begin position="86"/>
        <end position="103"/>
    </location>
</feature>